<dbReference type="EMBL" id="CYKH01001929">
    <property type="protein sequence ID" value="CUG91470.1"/>
    <property type="molecule type" value="Genomic_DNA"/>
</dbReference>
<evidence type="ECO:0000259" key="6">
    <source>
        <dbReference type="PROSITE" id="PS51292"/>
    </source>
</evidence>
<keyword evidence="8" id="KW-1185">Reference proteome</keyword>
<organism evidence="7 8">
    <name type="scientific">Bodo saltans</name>
    <name type="common">Flagellated protozoan</name>
    <dbReference type="NCBI Taxonomy" id="75058"/>
    <lineage>
        <taxon>Eukaryota</taxon>
        <taxon>Discoba</taxon>
        <taxon>Euglenozoa</taxon>
        <taxon>Kinetoplastea</taxon>
        <taxon>Metakinetoplastina</taxon>
        <taxon>Eubodonida</taxon>
        <taxon>Bodonidae</taxon>
        <taxon>Bodo</taxon>
    </lineage>
</organism>
<evidence type="ECO:0000256" key="1">
    <source>
        <dbReference type="ARBA" id="ARBA00022723"/>
    </source>
</evidence>
<feature type="transmembrane region" description="Helical" evidence="5">
    <location>
        <begin position="317"/>
        <end position="342"/>
    </location>
</feature>
<feature type="region of interest" description="Disordered" evidence="4">
    <location>
        <begin position="1"/>
        <end position="29"/>
    </location>
</feature>
<dbReference type="PROSITE" id="PS51292">
    <property type="entry name" value="ZF_RING_CH"/>
    <property type="match status" value="1"/>
</dbReference>
<evidence type="ECO:0000313" key="7">
    <source>
        <dbReference type="EMBL" id="CUG91470.1"/>
    </source>
</evidence>
<keyword evidence="5" id="KW-0472">Membrane</keyword>
<dbReference type="Gene3D" id="3.30.40.10">
    <property type="entry name" value="Zinc/RING finger domain, C3HC4 (zinc finger)"/>
    <property type="match status" value="1"/>
</dbReference>
<keyword evidence="1" id="KW-0479">Metal-binding</keyword>
<evidence type="ECO:0000256" key="2">
    <source>
        <dbReference type="ARBA" id="ARBA00022771"/>
    </source>
</evidence>
<reference evidence="8" key="1">
    <citation type="submission" date="2015-09" db="EMBL/GenBank/DDBJ databases">
        <authorList>
            <consortium name="Pathogen Informatics"/>
        </authorList>
    </citation>
    <scope>NUCLEOTIDE SEQUENCE [LARGE SCALE GENOMIC DNA]</scope>
    <source>
        <strain evidence="8">Lake Konstanz</strain>
    </source>
</reference>
<evidence type="ECO:0000256" key="5">
    <source>
        <dbReference type="SAM" id="Phobius"/>
    </source>
</evidence>
<keyword evidence="5" id="KW-1133">Transmembrane helix</keyword>
<dbReference type="OrthoDB" id="76500at2759"/>
<name>A0A0S4JMJ8_BODSA</name>
<dbReference type="Proteomes" id="UP000051952">
    <property type="component" value="Unassembled WGS sequence"/>
</dbReference>
<feature type="compositionally biased region" description="Polar residues" evidence="4">
    <location>
        <begin position="16"/>
        <end position="27"/>
    </location>
</feature>
<dbReference type="GO" id="GO:0008270">
    <property type="term" value="F:zinc ion binding"/>
    <property type="evidence" value="ECO:0007669"/>
    <property type="project" value="UniProtKB-KW"/>
</dbReference>
<dbReference type="AlphaFoldDB" id="A0A0S4JMJ8"/>
<feature type="compositionally biased region" description="Basic and acidic residues" evidence="4">
    <location>
        <begin position="1"/>
        <end position="13"/>
    </location>
</feature>
<dbReference type="InterPro" id="IPR011016">
    <property type="entry name" value="Znf_RING-CH"/>
</dbReference>
<protein>
    <recommendedName>
        <fullName evidence="6">RING-CH-type domain-containing protein</fullName>
    </recommendedName>
</protein>
<dbReference type="PANTHER" id="PTHR46347">
    <property type="entry name" value="RING/FYVE/PHD ZINC FINGER SUPERFAMILY PROTEIN"/>
    <property type="match status" value="1"/>
</dbReference>
<evidence type="ECO:0000313" key="8">
    <source>
        <dbReference type="Proteomes" id="UP000051952"/>
    </source>
</evidence>
<dbReference type="VEuPathDB" id="TriTrypDB:BSAL_32250"/>
<dbReference type="InterPro" id="IPR013083">
    <property type="entry name" value="Znf_RING/FYVE/PHD"/>
</dbReference>
<keyword evidence="5" id="KW-0812">Transmembrane</keyword>
<accession>A0A0S4JMJ8</accession>
<gene>
    <name evidence="7" type="ORF">BSAL_32250</name>
</gene>
<keyword evidence="2" id="KW-0863">Zinc-finger</keyword>
<sequence>MESIEKPMTDERTSFVAHSNNKNSNDVNYGDSDFQRSQSMFVEMPILGERFINGPDGVVYGKIASTTEPASSVATCWYCRRGDPIGELFKPCSCDSFIHRSCLRQWRAGWINPRNYFSCPNCMYSYNLEQVRPPTTESKERMLSNYRMSVIKVWVMVLLAFAGIVAALAGISYGSDTADKNIPVAVRCLLTSVVAGFPNSNSTTRWREDFKQPDVAVWPYYTVFGLFLTSVLVLISFACFGSTFQESDRRRTGHCSCVDDCCNGATNGLYVWTVPDRACCDCTVGSGGCNGCGRNSCSGGGGCGGCGDCNVGDAGPIIAVIVLIIVVVVIFSAMVVVALFAIQKCSLLYDRLTAMLASQQSELEGETVVLGIGESWRPNDAV</sequence>
<dbReference type="PANTHER" id="PTHR46347:SF1">
    <property type="entry name" value="RING_FYVE_PHD ZINC FINGER SUPERFAMILY PROTEIN"/>
    <property type="match status" value="1"/>
</dbReference>
<dbReference type="SMART" id="SM00744">
    <property type="entry name" value="RINGv"/>
    <property type="match status" value="1"/>
</dbReference>
<evidence type="ECO:0000256" key="3">
    <source>
        <dbReference type="ARBA" id="ARBA00022833"/>
    </source>
</evidence>
<dbReference type="SUPFAM" id="SSF57850">
    <property type="entry name" value="RING/U-box"/>
    <property type="match status" value="1"/>
</dbReference>
<feature type="domain" description="RING-CH-type" evidence="6">
    <location>
        <begin position="68"/>
        <end position="129"/>
    </location>
</feature>
<proteinExistence type="predicted"/>
<feature type="transmembrane region" description="Helical" evidence="5">
    <location>
        <begin position="151"/>
        <end position="173"/>
    </location>
</feature>
<keyword evidence="3" id="KW-0862">Zinc</keyword>
<feature type="transmembrane region" description="Helical" evidence="5">
    <location>
        <begin position="218"/>
        <end position="241"/>
    </location>
</feature>
<evidence type="ECO:0000256" key="4">
    <source>
        <dbReference type="SAM" id="MobiDB-lite"/>
    </source>
</evidence>